<evidence type="ECO:0000313" key="2">
    <source>
        <dbReference type="EMBL" id="PLW43820.1"/>
    </source>
</evidence>
<sequence length="214" mass="23557">MMGAEVTSEKGRAEGKNNFSEKVYLLTELVPAQQTGIPAHRAGICPESRYSCSPSWYQPSKQIYLITELVSAQKAGIPAHQAGTSPASRGQDGQGNQDPSEKLGSSTEQEERNLLESSTESFQTIKSEEVEGHSSSDSPHKDHPKLVVVEPILVMASSNQDITSIRLHTEKLDVDNFSPWQWGIINTLAYKNLDGYILAPHTDEMKTAPDYDLK</sequence>
<organism evidence="2 3">
    <name type="scientific">Puccinia coronata f. sp. avenae</name>
    <dbReference type="NCBI Taxonomy" id="200324"/>
    <lineage>
        <taxon>Eukaryota</taxon>
        <taxon>Fungi</taxon>
        <taxon>Dikarya</taxon>
        <taxon>Basidiomycota</taxon>
        <taxon>Pucciniomycotina</taxon>
        <taxon>Pucciniomycetes</taxon>
        <taxon>Pucciniales</taxon>
        <taxon>Pucciniaceae</taxon>
        <taxon>Puccinia</taxon>
    </lineage>
</organism>
<reference evidence="2 3" key="1">
    <citation type="submission" date="2017-11" db="EMBL/GenBank/DDBJ databases">
        <title>De novo assembly and phasing of dikaryotic genomes from two isolates of Puccinia coronata f. sp. avenae, the causal agent of oat crown rust.</title>
        <authorList>
            <person name="Miller M.E."/>
            <person name="Zhang Y."/>
            <person name="Omidvar V."/>
            <person name="Sperschneider J."/>
            <person name="Schwessinger B."/>
            <person name="Raley C."/>
            <person name="Palmer J.M."/>
            <person name="Garnica D."/>
            <person name="Upadhyaya N."/>
            <person name="Rathjen J."/>
            <person name="Taylor J.M."/>
            <person name="Park R.F."/>
            <person name="Dodds P.N."/>
            <person name="Hirsch C.D."/>
            <person name="Kianian S.F."/>
            <person name="Figueroa M."/>
        </authorList>
    </citation>
    <scope>NUCLEOTIDE SEQUENCE [LARGE SCALE GENOMIC DNA]</scope>
    <source>
        <strain evidence="2">12NC29</strain>
    </source>
</reference>
<dbReference type="EMBL" id="PGCJ01000143">
    <property type="protein sequence ID" value="PLW43820.1"/>
    <property type="molecule type" value="Genomic_DNA"/>
</dbReference>
<dbReference type="AlphaFoldDB" id="A0A2N5V1C7"/>
<name>A0A2N5V1C7_9BASI</name>
<dbReference type="Proteomes" id="UP000235388">
    <property type="component" value="Unassembled WGS sequence"/>
</dbReference>
<dbReference type="OrthoDB" id="10600325at2759"/>
<feature type="compositionally biased region" description="Polar residues" evidence="1">
    <location>
        <begin position="115"/>
        <end position="125"/>
    </location>
</feature>
<gene>
    <name evidence="2" type="ORF">PCANC_18366</name>
</gene>
<comment type="caution">
    <text evidence="2">The sequence shown here is derived from an EMBL/GenBank/DDBJ whole genome shotgun (WGS) entry which is preliminary data.</text>
</comment>
<evidence type="ECO:0000313" key="3">
    <source>
        <dbReference type="Proteomes" id="UP000235388"/>
    </source>
</evidence>
<accession>A0A2N5V1C7</accession>
<protein>
    <submittedName>
        <fullName evidence="2">Uncharacterized protein</fullName>
    </submittedName>
</protein>
<proteinExistence type="predicted"/>
<evidence type="ECO:0000256" key="1">
    <source>
        <dbReference type="SAM" id="MobiDB-lite"/>
    </source>
</evidence>
<feature type="compositionally biased region" description="Basic and acidic residues" evidence="1">
    <location>
        <begin position="126"/>
        <end position="144"/>
    </location>
</feature>
<feature type="region of interest" description="Disordered" evidence="1">
    <location>
        <begin position="77"/>
        <end position="144"/>
    </location>
</feature>
<keyword evidence="3" id="KW-1185">Reference proteome</keyword>
<feature type="compositionally biased region" description="Polar residues" evidence="1">
    <location>
        <begin position="94"/>
        <end position="107"/>
    </location>
</feature>